<reference evidence="1 2" key="1">
    <citation type="submission" date="2024-03" db="EMBL/GenBank/DDBJ databases">
        <title>Isolation and characterization of a phage collection against Pseudomonas putida.</title>
        <authorList>
            <person name="Brauer A."/>
            <person name="Rosendahl S."/>
            <person name="Kangsep A."/>
            <person name="Rikberg R."/>
            <person name="Lewanczyk A.C."/>
            <person name="Horak R."/>
            <person name="Tamman H."/>
        </authorList>
    </citation>
    <scope>NUCLEOTIDE SEQUENCE [LARGE SCALE GENOMIC DNA]</scope>
</reference>
<sequence>MQSGDKKVDHAAELFKLIAHGSPEHREWLRLALIAYFEGKEQPKYAV</sequence>
<accession>A0AAX4MWH6</accession>
<name>A0AAX4MWH6_9CAUD</name>
<gene>
    <name evidence="1" type="ORF">Amme3_00065</name>
</gene>
<keyword evidence="2" id="KW-1185">Reference proteome</keyword>
<organism evidence="1 2">
    <name type="scientific">Pseudomonas phage vB_PpuM-Amme-3</name>
    <dbReference type="NCBI Taxonomy" id="3132617"/>
    <lineage>
        <taxon>Viruses</taxon>
        <taxon>Duplodnaviria</taxon>
        <taxon>Heunggongvirae</taxon>
        <taxon>Uroviricota</taxon>
        <taxon>Caudoviricetes</taxon>
        <taxon>Vandenendeviridae</taxon>
        <taxon>Gorskivirinae</taxon>
        <taxon>Tartuvirus</taxon>
        <taxon>Tartuvirus amme3</taxon>
    </lineage>
</organism>
<proteinExistence type="predicted"/>
<dbReference type="EMBL" id="PP496413">
    <property type="protein sequence ID" value="WYV99061.1"/>
    <property type="molecule type" value="Genomic_DNA"/>
</dbReference>
<evidence type="ECO:0000313" key="1">
    <source>
        <dbReference type="EMBL" id="WYV99061.1"/>
    </source>
</evidence>
<dbReference type="Proteomes" id="UP001438490">
    <property type="component" value="Segment"/>
</dbReference>
<evidence type="ECO:0000313" key="2">
    <source>
        <dbReference type="Proteomes" id="UP001438490"/>
    </source>
</evidence>
<protein>
    <submittedName>
        <fullName evidence="1">Uncharacterized protein</fullName>
    </submittedName>
</protein>